<gene>
    <name evidence="2" type="ORF">GA0070620_0394</name>
</gene>
<proteinExistence type="inferred from homology"/>
<dbReference type="RefSeq" id="WP_091587948.1">
    <property type="nucleotide sequence ID" value="NZ_JBHRWG010000002.1"/>
</dbReference>
<keyword evidence="3" id="KW-1185">Reference proteome</keyword>
<name>A0A1C3MX68_9ACTN</name>
<organism evidence="2 3">
    <name type="scientific">Micromonospora krabiensis</name>
    <dbReference type="NCBI Taxonomy" id="307121"/>
    <lineage>
        <taxon>Bacteria</taxon>
        <taxon>Bacillati</taxon>
        <taxon>Actinomycetota</taxon>
        <taxon>Actinomycetes</taxon>
        <taxon>Micromonosporales</taxon>
        <taxon>Micromonosporaceae</taxon>
        <taxon>Micromonospora</taxon>
    </lineage>
</organism>
<dbReference type="Proteomes" id="UP000199393">
    <property type="component" value="Chromosome I"/>
</dbReference>
<dbReference type="InterPro" id="IPR005531">
    <property type="entry name" value="Asp23"/>
</dbReference>
<accession>A0A1C3MX68</accession>
<protein>
    <submittedName>
        <fullName evidence="2">Uncharacterized conserved protein YloU, alkaline shock protein (Asp23) family</fullName>
    </submittedName>
</protein>
<reference evidence="3" key="1">
    <citation type="submission" date="2016-06" db="EMBL/GenBank/DDBJ databases">
        <authorList>
            <person name="Varghese N."/>
            <person name="Submissions Spin"/>
        </authorList>
    </citation>
    <scope>NUCLEOTIDE SEQUENCE [LARGE SCALE GENOMIC DNA]</scope>
    <source>
        <strain evidence="3">DSM 45344</strain>
    </source>
</reference>
<dbReference type="OrthoDB" id="3383679at2"/>
<evidence type="ECO:0000313" key="3">
    <source>
        <dbReference type="Proteomes" id="UP000199393"/>
    </source>
</evidence>
<evidence type="ECO:0000313" key="2">
    <source>
        <dbReference type="EMBL" id="SBV24929.1"/>
    </source>
</evidence>
<dbReference type="PANTHER" id="PTHR34297:SF3">
    <property type="entry name" value="ALKALINE SHOCK PROTEIN 23"/>
    <property type="match status" value="1"/>
</dbReference>
<dbReference type="AlphaFoldDB" id="A0A1C3MX68"/>
<sequence length="140" mass="15249">MTVGEAVDASGRPDEEYLGRLQIHDRVVAKIAARAAREVAEAGSAAPRVLGRTLPWSGRLGTRDSDLDAPPKAAVEVEGSVSRIELSIGVRWPASIPDVAEWVRDQVRTRVSHLTGLRVQEVEITVDDLILNQAPRARVR</sequence>
<dbReference type="STRING" id="307121.GA0070620_0394"/>
<comment type="similarity">
    <text evidence="1">Belongs to the asp23 family.</text>
</comment>
<evidence type="ECO:0000256" key="1">
    <source>
        <dbReference type="ARBA" id="ARBA00005721"/>
    </source>
</evidence>
<dbReference type="Pfam" id="PF03780">
    <property type="entry name" value="Asp23"/>
    <property type="match status" value="1"/>
</dbReference>
<dbReference type="EMBL" id="LT598496">
    <property type="protein sequence ID" value="SBV24929.1"/>
    <property type="molecule type" value="Genomic_DNA"/>
</dbReference>
<dbReference type="PANTHER" id="PTHR34297">
    <property type="entry name" value="HYPOTHETICAL CYTOSOLIC PROTEIN-RELATED"/>
    <property type="match status" value="1"/>
</dbReference>